<comment type="caution">
    <text evidence="10">The sequence shown here is derived from an EMBL/GenBank/DDBJ whole genome shotgun (WGS) entry which is preliminary data.</text>
</comment>
<dbReference type="GO" id="GO:0043565">
    <property type="term" value="F:sequence-specific DNA binding"/>
    <property type="evidence" value="ECO:0007669"/>
    <property type="project" value="TreeGrafter"/>
</dbReference>
<dbReference type="Pfam" id="PF04082">
    <property type="entry name" value="Fungal_trans"/>
    <property type="match status" value="1"/>
</dbReference>
<dbReference type="PANTHER" id="PTHR47782:SF7">
    <property type="entry name" value="PROTEIN STB5"/>
    <property type="match status" value="1"/>
</dbReference>
<dbReference type="SUPFAM" id="SSF57701">
    <property type="entry name" value="Zn2/Cys6 DNA-binding domain"/>
    <property type="match status" value="1"/>
</dbReference>
<dbReference type="GO" id="GO:0000981">
    <property type="term" value="F:DNA-binding transcription factor activity, RNA polymerase II-specific"/>
    <property type="evidence" value="ECO:0007669"/>
    <property type="project" value="InterPro"/>
</dbReference>
<evidence type="ECO:0000256" key="1">
    <source>
        <dbReference type="ARBA" id="ARBA00004123"/>
    </source>
</evidence>
<comment type="subcellular location">
    <subcellularLocation>
        <location evidence="1">Nucleus</location>
    </subcellularLocation>
</comment>
<dbReference type="GO" id="GO:0005634">
    <property type="term" value="C:nucleus"/>
    <property type="evidence" value="ECO:0007669"/>
    <property type="project" value="UniProtKB-SubCell"/>
</dbReference>
<dbReference type="GO" id="GO:0008270">
    <property type="term" value="F:zinc ion binding"/>
    <property type="evidence" value="ECO:0007669"/>
    <property type="project" value="InterPro"/>
</dbReference>
<dbReference type="PROSITE" id="PS50048">
    <property type="entry name" value="ZN2_CY6_FUNGAL_2"/>
    <property type="match status" value="1"/>
</dbReference>
<keyword evidence="4" id="KW-0805">Transcription regulation</keyword>
<evidence type="ECO:0000256" key="4">
    <source>
        <dbReference type="ARBA" id="ARBA00023015"/>
    </source>
</evidence>
<sequence>MSTKQIKSSIHRFRVRRPSSPGERRRSASPPAMPTAAPTPTPDAAQAASAPSATSTTSSSAAPAGGPRDMPACDRCRSFKKKCSRTFPTCALCANAGQRCSFSTSASSSEAQAHHLRARVEWLSRLVNQNLPAGAPAIETFGTGTDVSVLGSAAAAMSAPPSVVGGTSPAMQLELAGRTPGSGATPGSIVISGFEPASDPATGDPRGPVTVSLTAGATGSAIRTLSEDALARRLVDAYFRHIHRAYPFMNKAQVLRELEHSGDSAWPRRSSDSTLLFLVMVLGCTTLQRSGQMSSDVSSKFDVPSAEIVQECLLREDLESIQILVLLALYSLFDPGATSTWSIAGIAARKAMSFGLSRRASEDRTLSVTEVEFRHRLFWSTWVLDRVMSISRGLPPALSDDNIDVPLPGLTVEEFASPDRQHFASVLQTHRHVIHLRQLEDRILTQIHTRRQSEVAAMSQSDRQAVVREIRMDIENWYSHGCLLSPLEADNVPIHSSVAWLSARYYQLLFFLHYPCQFNSFGSLVPAVELLRFAQKHLQSTMVLLQQRQLPLNRVTLCRIFPVGLVLMHCFISCTECTPFLALEELDSVIRVLEAFPEPWAHARQGCQLFRQFRSAVSGLSRQTPLHYQALLRPVMTEMASLMQDVLGKTTFYFFHEFLGGRGPMDQTGHSPTGPLQSSMAMMNDDGIIEDGWGSLEFGFM</sequence>
<dbReference type="GO" id="GO:0045944">
    <property type="term" value="P:positive regulation of transcription by RNA polymerase II"/>
    <property type="evidence" value="ECO:0007669"/>
    <property type="project" value="TreeGrafter"/>
</dbReference>
<keyword evidence="3" id="KW-0862">Zinc</keyword>
<reference evidence="10" key="1">
    <citation type="journal article" date="2021" name="Nat. Commun.">
        <title>Genetic determinants of endophytism in the Arabidopsis root mycobiome.</title>
        <authorList>
            <person name="Mesny F."/>
            <person name="Miyauchi S."/>
            <person name="Thiergart T."/>
            <person name="Pickel B."/>
            <person name="Atanasova L."/>
            <person name="Karlsson M."/>
            <person name="Huettel B."/>
            <person name="Barry K.W."/>
            <person name="Haridas S."/>
            <person name="Chen C."/>
            <person name="Bauer D."/>
            <person name="Andreopoulos W."/>
            <person name="Pangilinan J."/>
            <person name="LaButti K."/>
            <person name="Riley R."/>
            <person name="Lipzen A."/>
            <person name="Clum A."/>
            <person name="Drula E."/>
            <person name="Henrissat B."/>
            <person name="Kohler A."/>
            <person name="Grigoriev I.V."/>
            <person name="Martin F.M."/>
            <person name="Hacquard S."/>
        </authorList>
    </citation>
    <scope>NUCLEOTIDE SEQUENCE</scope>
    <source>
        <strain evidence="10">MPI-CAGE-AT-0016</strain>
    </source>
</reference>
<evidence type="ECO:0000256" key="3">
    <source>
        <dbReference type="ARBA" id="ARBA00022833"/>
    </source>
</evidence>
<dbReference type="GO" id="GO:0006351">
    <property type="term" value="P:DNA-templated transcription"/>
    <property type="evidence" value="ECO:0007669"/>
    <property type="project" value="InterPro"/>
</dbReference>
<evidence type="ECO:0000256" key="5">
    <source>
        <dbReference type="ARBA" id="ARBA00023125"/>
    </source>
</evidence>
<dbReference type="PROSITE" id="PS00463">
    <property type="entry name" value="ZN2_CY6_FUNGAL_1"/>
    <property type="match status" value="1"/>
</dbReference>
<dbReference type="OrthoDB" id="25921at2759"/>
<dbReference type="Proteomes" id="UP000813385">
    <property type="component" value="Unassembled WGS sequence"/>
</dbReference>
<accession>A0A8K0TGQ4</accession>
<protein>
    <submittedName>
        <fullName evidence="10">Fungal-specific transcription factor domain-containing protein</fullName>
    </submittedName>
</protein>
<dbReference type="SMART" id="SM00066">
    <property type="entry name" value="GAL4"/>
    <property type="match status" value="1"/>
</dbReference>
<proteinExistence type="predicted"/>
<dbReference type="InterPro" id="IPR052202">
    <property type="entry name" value="Yeast_MetPath_Reg"/>
</dbReference>
<dbReference type="InterPro" id="IPR001138">
    <property type="entry name" value="Zn2Cys6_DnaBD"/>
</dbReference>
<feature type="compositionally biased region" description="Pro residues" evidence="8">
    <location>
        <begin position="31"/>
        <end position="41"/>
    </location>
</feature>
<keyword evidence="11" id="KW-1185">Reference proteome</keyword>
<dbReference type="PANTHER" id="PTHR47782">
    <property type="entry name" value="ZN(II)2CYS6 TRANSCRIPTION FACTOR (EUROFUNG)-RELATED"/>
    <property type="match status" value="1"/>
</dbReference>
<dbReference type="SMART" id="SM00906">
    <property type="entry name" value="Fungal_trans"/>
    <property type="match status" value="1"/>
</dbReference>
<keyword evidence="5" id="KW-0238">DNA-binding</keyword>
<dbReference type="Pfam" id="PF00172">
    <property type="entry name" value="Zn_clus"/>
    <property type="match status" value="1"/>
</dbReference>
<dbReference type="CDD" id="cd00067">
    <property type="entry name" value="GAL4"/>
    <property type="match status" value="1"/>
</dbReference>
<evidence type="ECO:0000259" key="9">
    <source>
        <dbReference type="PROSITE" id="PS50048"/>
    </source>
</evidence>
<feature type="compositionally biased region" description="Low complexity" evidence="8">
    <location>
        <begin position="42"/>
        <end position="64"/>
    </location>
</feature>
<evidence type="ECO:0000256" key="2">
    <source>
        <dbReference type="ARBA" id="ARBA00022723"/>
    </source>
</evidence>
<gene>
    <name evidence="10" type="ORF">B0T11DRAFT_352045</name>
</gene>
<keyword evidence="2" id="KW-0479">Metal-binding</keyword>
<evidence type="ECO:0000313" key="10">
    <source>
        <dbReference type="EMBL" id="KAH7362155.1"/>
    </source>
</evidence>
<dbReference type="EMBL" id="JAGPXD010000003">
    <property type="protein sequence ID" value="KAH7362155.1"/>
    <property type="molecule type" value="Genomic_DNA"/>
</dbReference>
<feature type="domain" description="Zn(2)-C6 fungal-type" evidence="9">
    <location>
        <begin position="72"/>
        <end position="102"/>
    </location>
</feature>
<organism evidence="10 11">
    <name type="scientific">Plectosphaerella cucumerina</name>
    <dbReference type="NCBI Taxonomy" id="40658"/>
    <lineage>
        <taxon>Eukaryota</taxon>
        <taxon>Fungi</taxon>
        <taxon>Dikarya</taxon>
        <taxon>Ascomycota</taxon>
        <taxon>Pezizomycotina</taxon>
        <taxon>Sordariomycetes</taxon>
        <taxon>Hypocreomycetidae</taxon>
        <taxon>Glomerellales</taxon>
        <taxon>Plectosphaerellaceae</taxon>
        <taxon>Plectosphaerella</taxon>
    </lineage>
</organism>
<dbReference type="InterPro" id="IPR007219">
    <property type="entry name" value="XnlR_reg_dom"/>
</dbReference>
<dbReference type="Gene3D" id="4.10.240.10">
    <property type="entry name" value="Zn(2)-C6 fungal-type DNA-binding domain"/>
    <property type="match status" value="1"/>
</dbReference>
<evidence type="ECO:0000256" key="7">
    <source>
        <dbReference type="ARBA" id="ARBA00023242"/>
    </source>
</evidence>
<dbReference type="AlphaFoldDB" id="A0A8K0TGQ4"/>
<keyword evidence="7" id="KW-0539">Nucleus</keyword>
<name>A0A8K0TGQ4_9PEZI</name>
<keyword evidence="6" id="KW-0804">Transcription</keyword>
<feature type="region of interest" description="Disordered" evidence="8">
    <location>
        <begin position="1"/>
        <end position="70"/>
    </location>
</feature>
<dbReference type="CDD" id="cd12148">
    <property type="entry name" value="fungal_TF_MHR"/>
    <property type="match status" value="1"/>
</dbReference>
<dbReference type="InterPro" id="IPR036864">
    <property type="entry name" value="Zn2-C6_fun-type_DNA-bd_sf"/>
</dbReference>
<evidence type="ECO:0000256" key="8">
    <source>
        <dbReference type="SAM" id="MobiDB-lite"/>
    </source>
</evidence>
<evidence type="ECO:0000313" key="11">
    <source>
        <dbReference type="Proteomes" id="UP000813385"/>
    </source>
</evidence>
<evidence type="ECO:0000256" key="6">
    <source>
        <dbReference type="ARBA" id="ARBA00023163"/>
    </source>
</evidence>